<evidence type="ECO:0000313" key="1">
    <source>
        <dbReference type="EMBL" id="OAX77897.1"/>
    </source>
</evidence>
<gene>
    <name evidence="1" type="ORF">ACJ72_07800</name>
</gene>
<sequence length="61" mass="7080">RTMQAPRRIKILKKWLDAWVIIERDIRDAGIIDSYDLTTDFINNVNKTIDSGWAQACAMDI</sequence>
<dbReference type="Proteomes" id="UP000091918">
    <property type="component" value="Unassembled WGS sequence"/>
</dbReference>
<dbReference type="EMBL" id="LGUA01001936">
    <property type="protein sequence ID" value="OAX77897.1"/>
    <property type="molecule type" value="Genomic_DNA"/>
</dbReference>
<comment type="caution">
    <text evidence="1">The sequence shown here is derived from an EMBL/GenBank/DDBJ whole genome shotgun (WGS) entry which is preliminary data.</text>
</comment>
<name>A0A1B7NMP4_9EURO</name>
<dbReference type="STRING" id="1658172.A0A1B7NMP4"/>
<proteinExistence type="predicted"/>
<keyword evidence="2" id="KW-1185">Reference proteome</keyword>
<dbReference type="AlphaFoldDB" id="A0A1B7NMP4"/>
<protein>
    <submittedName>
        <fullName evidence="1">Uncharacterized protein</fullName>
    </submittedName>
</protein>
<reference evidence="1 2" key="1">
    <citation type="submission" date="2015-07" db="EMBL/GenBank/DDBJ databases">
        <title>Emmonsia species relationships and genome sequence.</title>
        <authorList>
            <person name="Cuomo C.A."/>
            <person name="Schwartz I.S."/>
            <person name="Kenyon C."/>
            <person name="de Hoog G.S."/>
            <person name="Govender N.P."/>
            <person name="Botha A."/>
            <person name="Moreno L."/>
            <person name="de Vries M."/>
            <person name="Munoz J.F."/>
            <person name="Stielow J.B."/>
        </authorList>
    </citation>
    <scope>NUCLEOTIDE SEQUENCE [LARGE SCALE GENOMIC DNA]</scope>
    <source>
        <strain evidence="1 2">CBS 136260</strain>
    </source>
</reference>
<feature type="non-terminal residue" evidence="1">
    <location>
        <position position="1"/>
    </location>
</feature>
<accession>A0A1B7NMP4</accession>
<organism evidence="1 2">
    <name type="scientific">Emergomyces africanus</name>
    <dbReference type="NCBI Taxonomy" id="1955775"/>
    <lineage>
        <taxon>Eukaryota</taxon>
        <taxon>Fungi</taxon>
        <taxon>Dikarya</taxon>
        <taxon>Ascomycota</taxon>
        <taxon>Pezizomycotina</taxon>
        <taxon>Eurotiomycetes</taxon>
        <taxon>Eurotiomycetidae</taxon>
        <taxon>Onygenales</taxon>
        <taxon>Ajellomycetaceae</taxon>
        <taxon>Emergomyces</taxon>
    </lineage>
</organism>
<evidence type="ECO:0000313" key="2">
    <source>
        <dbReference type="Proteomes" id="UP000091918"/>
    </source>
</evidence>